<sequence>VRNVTVDGGFGAWSVWSTCTHNDGGSAGACLCRTRACDNPAPQCGGQKCYGISVEVANCSRNGAWTPWTSWSPCSTSCGIGFQVRQRSCSNPTPRHGGRVCVGQNREER</sequence>
<dbReference type="PROSITE" id="PS50092">
    <property type="entry name" value="TSP1"/>
    <property type="match status" value="2"/>
</dbReference>
<name>A0ABV0WYK2_9TELE</name>
<keyword evidence="5" id="KW-1015">Disulfide bond</keyword>
<keyword evidence="2" id="KW-0964">Secreted</keyword>
<dbReference type="InterPro" id="IPR000884">
    <property type="entry name" value="TSP1_rpt"/>
</dbReference>
<dbReference type="SMART" id="SM00209">
    <property type="entry name" value="TSP1"/>
    <property type="match status" value="2"/>
</dbReference>
<reference evidence="7 8" key="1">
    <citation type="submission" date="2021-06" db="EMBL/GenBank/DDBJ databases">
        <authorList>
            <person name="Palmer J.M."/>
        </authorList>
    </citation>
    <scope>NUCLEOTIDE SEQUENCE [LARGE SCALE GENOMIC DNA]</scope>
    <source>
        <strain evidence="7 8">XR_2019</strain>
        <tissue evidence="7">Muscle</tissue>
    </source>
</reference>
<evidence type="ECO:0000256" key="4">
    <source>
        <dbReference type="ARBA" id="ARBA00022737"/>
    </source>
</evidence>
<comment type="caution">
    <text evidence="7">The sequence shown here is derived from an EMBL/GenBank/DDBJ whole genome shotgun (WGS) entry which is preliminary data.</text>
</comment>
<dbReference type="EMBL" id="JAHRIM010071861">
    <property type="protein sequence ID" value="MEQ2273472.1"/>
    <property type="molecule type" value="Genomic_DNA"/>
</dbReference>
<comment type="subcellular location">
    <subcellularLocation>
        <location evidence="1">Secreted</location>
    </subcellularLocation>
</comment>
<evidence type="ECO:0000256" key="6">
    <source>
        <dbReference type="SAM" id="MobiDB-lite"/>
    </source>
</evidence>
<keyword evidence="3" id="KW-0732">Signal</keyword>
<organism evidence="7 8">
    <name type="scientific">Xenotaenia resolanae</name>
    <dbReference type="NCBI Taxonomy" id="208358"/>
    <lineage>
        <taxon>Eukaryota</taxon>
        <taxon>Metazoa</taxon>
        <taxon>Chordata</taxon>
        <taxon>Craniata</taxon>
        <taxon>Vertebrata</taxon>
        <taxon>Euteleostomi</taxon>
        <taxon>Actinopterygii</taxon>
        <taxon>Neopterygii</taxon>
        <taxon>Teleostei</taxon>
        <taxon>Neoteleostei</taxon>
        <taxon>Acanthomorphata</taxon>
        <taxon>Ovalentaria</taxon>
        <taxon>Atherinomorphae</taxon>
        <taxon>Cyprinodontiformes</taxon>
        <taxon>Goodeidae</taxon>
        <taxon>Xenotaenia</taxon>
    </lineage>
</organism>
<dbReference type="InterPro" id="IPR052065">
    <property type="entry name" value="Compl_asym_regulator"/>
</dbReference>
<dbReference type="Pfam" id="PF00090">
    <property type="entry name" value="TSP_1"/>
    <property type="match status" value="1"/>
</dbReference>
<proteinExistence type="predicted"/>
<dbReference type="Proteomes" id="UP001444071">
    <property type="component" value="Unassembled WGS sequence"/>
</dbReference>
<evidence type="ECO:0000256" key="1">
    <source>
        <dbReference type="ARBA" id="ARBA00004613"/>
    </source>
</evidence>
<keyword evidence="4" id="KW-0677">Repeat</keyword>
<evidence type="ECO:0000313" key="7">
    <source>
        <dbReference type="EMBL" id="MEQ2273472.1"/>
    </source>
</evidence>
<gene>
    <name evidence="7" type="primary">SEMA5A</name>
    <name evidence="7" type="ORF">XENORESO_004569</name>
</gene>
<accession>A0ABV0WYK2</accession>
<feature type="region of interest" description="Disordered" evidence="6">
    <location>
        <begin position="89"/>
        <end position="109"/>
    </location>
</feature>
<dbReference type="Gene3D" id="2.20.100.10">
    <property type="entry name" value="Thrombospondin type-1 (TSP1) repeat"/>
    <property type="match status" value="2"/>
</dbReference>
<dbReference type="PANTHER" id="PTHR22906:SF43">
    <property type="entry name" value="PROPERDIN"/>
    <property type="match status" value="1"/>
</dbReference>
<dbReference type="PRINTS" id="PR01705">
    <property type="entry name" value="TSP1REPEAT"/>
</dbReference>
<evidence type="ECO:0000256" key="3">
    <source>
        <dbReference type="ARBA" id="ARBA00022729"/>
    </source>
</evidence>
<feature type="non-terminal residue" evidence="7">
    <location>
        <position position="1"/>
    </location>
</feature>
<evidence type="ECO:0000256" key="5">
    <source>
        <dbReference type="ARBA" id="ARBA00023157"/>
    </source>
</evidence>
<protein>
    <submittedName>
        <fullName evidence="7">Semaphorin-5A</fullName>
    </submittedName>
</protein>
<dbReference type="PANTHER" id="PTHR22906">
    <property type="entry name" value="PROPERDIN"/>
    <property type="match status" value="1"/>
</dbReference>
<evidence type="ECO:0000256" key="2">
    <source>
        <dbReference type="ARBA" id="ARBA00022525"/>
    </source>
</evidence>
<dbReference type="InterPro" id="IPR036383">
    <property type="entry name" value="TSP1_rpt_sf"/>
</dbReference>
<dbReference type="SUPFAM" id="SSF82895">
    <property type="entry name" value="TSP-1 type 1 repeat"/>
    <property type="match status" value="2"/>
</dbReference>
<keyword evidence="8" id="KW-1185">Reference proteome</keyword>
<evidence type="ECO:0000313" key="8">
    <source>
        <dbReference type="Proteomes" id="UP001444071"/>
    </source>
</evidence>